<organism evidence="11">
    <name type="scientific">Bactrocera minax</name>
    <name type="common">Chinese citrus fly</name>
    <dbReference type="NCBI Taxonomy" id="104690"/>
    <lineage>
        <taxon>Eukaryota</taxon>
        <taxon>Metazoa</taxon>
        <taxon>Ecdysozoa</taxon>
        <taxon>Arthropoda</taxon>
        <taxon>Hexapoda</taxon>
        <taxon>Insecta</taxon>
        <taxon>Pterygota</taxon>
        <taxon>Neoptera</taxon>
        <taxon>Endopterygota</taxon>
        <taxon>Diptera</taxon>
        <taxon>Brachycera</taxon>
        <taxon>Muscomorpha</taxon>
        <taxon>Tephritoidea</taxon>
        <taxon>Tephritidae</taxon>
        <taxon>Bactrocera</taxon>
        <taxon>Tetradacus</taxon>
    </lineage>
</organism>
<evidence type="ECO:0000256" key="2">
    <source>
        <dbReference type="ARBA" id="ARBA00022475"/>
    </source>
</evidence>
<comment type="similarity">
    <text evidence="10">Belongs to the insect chemoreceptor superfamily. Heteromeric odorant receptor channel (TC 1.A.69) family.</text>
</comment>
<evidence type="ECO:0000256" key="1">
    <source>
        <dbReference type="ARBA" id="ARBA00004651"/>
    </source>
</evidence>
<dbReference type="InterPro" id="IPR004117">
    <property type="entry name" value="7tm6_olfct_rcpt"/>
</dbReference>
<keyword evidence="8 10" id="KW-0675">Receptor</keyword>
<evidence type="ECO:0000256" key="9">
    <source>
        <dbReference type="ARBA" id="ARBA00023224"/>
    </source>
</evidence>
<keyword evidence="4 10" id="KW-0812">Transmembrane</keyword>
<gene>
    <name evidence="11" type="primary">OR7a1</name>
</gene>
<feature type="transmembrane region" description="Helical" evidence="10">
    <location>
        <begin position="178"/>
        <end position="197"/>
    </location>
</feature>
<keyword evidence="9 10" id="KW-0807">Transducer</keyword>
<evidence type="ECO:0000256" key="7">
    <source>
        <dbReference type="ARBA" id="ARBA00023136"/>
    </source>
</evidence>
<dbReference type="GO" id="GO:0005886">
    <property type="term" value="C:plasma membrane"/>
    <property type="evidence" value="ECO:0007669"/>
    <property type="project" value="UniProtKB-SubCell"/>
</dbReference>
<name>A0A3G2LEI8_9MUSC</name>
<proteinExistence type="evidence at transcript level"/>
<dbReference type="GO" id="GO:0005549">
    <property type="term" value="F:odorant binding"/>
    <property type="evidence" value="ECO:0007669"/>
    <property type="project" value="InterPro"/>
</dbReference>
<feature type="transmembrane region" description="Helical" evidence="10">
    <location>
        <begin position="41"/>
        <end position="66"/>
    </location>
</feature>
<dbReference type="GO" id="GO:0004984">
    <property type="term" value="F:olfactory receptor activity"/>
    <property type="evidence" value="ECO:0007669"/>
    <property type="project" value="InterPro"/>
</dbReference>
<sequence>MFELITGRGIGIASSKDAFIYFFKGCTIVGLSPPKNSGLLYYMWSFSVNAICIIISPITGPVGFVIKYLQNTITTVQFLSGLQAALNLIGLPVKCSTVTHALKRLRGIEPTLTIMDARYTRPEDVALIRKAALMGNRLVFFFGTSYFMYMLFTVIPPLINGKAPLSVWIPFFDEHQSRIHICVQIVYDLFTMFFVLFHQSLYDSYGSVYIYVISTHLQLLVRRVGRLGTDATKSQDDNMKELVDCVVTHQQILELLATIEPIISTTMFTQFLIISSILCVTMVNMFFFADRSTQLASTLYFLCVLLQTSPCCYFATELKADSEQLPLAIFHCNWVEQDQHFRKVILYFMHHAQLSIELMAMQLFPINVATNISLAKFSFTLFTFIKEMGIGQNAKN</sequence>
<keyword evidence="6 10" id="KW-1133">Transmembrane helix</keyword>
<dbReference type="EMBL" id="MH937242">
    <property type="protein sequence ID" value="AYN70657.1"/>
    <property type="molecule type" value="mRNA"/>
</dbReference>
<feature type="transmembrane region" description="Helical" evidence="10">
    <location>
        <begin position="271"/>
        <end position="289"/>
    </location>
</feature>
<dbReference type="PANTHER" id="PTHR21137">
    <property type="entry name" value="ODORANT RECEPTOR"/>
    <property type="match status" value="1"/>
</dbReference>
<evidence type="ECO:0000256" key="5">
    <source>
        <dbReference type="ARBA" id="ARBA00022725"/>
    </source>
</evidence>
<comment type="caution">
    <text evidence="10">Lacks conserved residue(s) required for the propagation of feature annotation.</text>
</comment>
<comment type="subcellular location">
    <subcellularLocation>
        <location evidence="1 10">Cell membrane</location>
        <topology evidence="1 10">Multi-pass membrane protein</topology>
    </subcellularLocation>
</comment>
<dbReference type="AlphaFoldDB" id="A0A3G2LEI8"/>
<dbReference type="GO" id="GO:0007165">
    <property type="term" value="P:signal transduction"/>
    <property type="evidence" value="ECO:0007669"/>
    <property type="project" value="UniProtKB-KW"/>
</dbReference>
<evidence type="ECO:0000256" key="3">
    <source>
        <dbReference type="ARBA" id="ARBA00022606"/>
    </source>
</evidence>
<evidence type="ECO:0000256" key="4">
    <source>
        <dbReference type="ARBA" id="ARBA00022692"/>
    </source>
</evidence>
<feature type="transmembrane region" description="Helical" evidence="10">
    <location>
        <begin position="295"/>
        <end position="315"/>
    </location>
</feature>
<accession>A0A3G2LEI8</accession>
<reference evidence="11" key="1">
    <citation type="submission" date="2018-09" db="EMBL/GenBank/DDBJ databases">
        <title>Identification and expression analysis of chemosensory genes in citrus fruit fly Bactrocera minax.</title>
        <authorList>
            <person name="Lu Y."/>
            <person name="Yu T."/>
            <person name="Cheng J."/>
        </authorList>
    </citation>
    <scope>NUCLEOTIDE SEQUENCE</scope>
    <source>
        <strain evidence="11">Bmi005185</strain>
    </source>
</reference>
<keyword evidence="5 10" id="KW-0552">Olfaction</keyword>
<dbReference type="PANTHER" id="PTHR21137:SF35">
    <property type="entry name" value="ODORANT RECEPTOR 19A-RELATED"/>
    <property type="match status" value="1"/>
</dbReference>
<evidence type="ECO:0000256" key="6">
    <source>
        <dbReference type="ARBA" id="ARBA00022989"/>
    </source>
</evidence>
<dbReference type="Pfam" id="PF02949">
    <property type="entry name" value="7tm_6"/>
    <property type="match status" value="1"/>
</dbReference>
<keyword evidence="3 10" id="KW-0716">Sensory transduction</keyword>
<keyword evidence="7 10" id="KW-0472">Membrane</keyword>
<evidence type="ECO:0000313" key="11">
    <source>
        <dbReference type="EMBL" id="AYN70657.1"/>
    </source>
</evidence>
<feature type="transmembrane region" description="Helical" evidence="10">
    <location>
        <begin position="138"/>
        <end position="158"/>
    </location>
</feature>
<evidence type="ECO:0000256" key="10">
    <source>
        <dbReference type="RuleBase" id="RU351113"/>
    </source>
</evidence>
<protein>
    <recommendedName>
        <fullName evidence="10">Odorant receptor</fullName>
    </recommendedName>
</protein>
<evidence type="ECO:0000256" key="8">
    <source>
        <dbReference type="ARBA" id="ARBA00023170"/>
    </source>
</evidence>
<keyword evidence="2" id="KW-1003">Cell membrane</keyword>